<dbReference type="RefSeq" id="WP_071637592.1">
    <property type="nucleotide sequence ID" value="NZ_MLFK01000009.1"/>
</dbReference>
<dbReference type="Proteomes" id="UP000182826">
    <property type="component" value="Unassembled WGS sequence"/>
</dbReference>
<sequence length="279" mass="32610">MDRIIFTRLELYNLVWKFPIIQIAKHYEISSMGIKNACEKMEIPLPGSKHWVKLNYKRQIAPKLAEGYTGNNYIIIMRKAYESQLRKIVKATPLNEMIKTIESDSKAPLLVSDTWVKPNVFIKETQIFWENKKSKKKTKNDLEKVLHLNVAGKNLNRALLFLDALIKLLEYRGHQLERMPEGRGILFTTEHIKISIHLREALKRIPPKFDQENAEYIFTGDFILQIKTGSYMKEWREGRISLEKILVPIVAKLELIAAEEQQWKETACETSLDEKVKTE</sequence>
<reference evidence="1 2" key="1">
    <citation type="submission" date="2016-10" db="EMBL/GenBank/DDBJ databases">
        <title>Draft Genome Sequence of Rhizobacteria Flavobacterium johnsoniae CI04.</title>
        <authorList>
            <person name="Bravo J.I."/>
            <person name="Lozano G.L."/>
            <person name="Handelsman J."/>
        </authorList>
    </citation>
    <scope>NUCLEOTIDE SEQUENCE [LARGE SCALE GENOMIC DNA]</scope>
    <source>
        <strain evidence="1 2">CI04</strain>
    </source>
</reference>
<evidence type="ECO:0000313" key="1">
    <source>
        <dbReference type="EMBL" id="OIV40391.1"/>
    </source>
</evidence>
<name>A0A1J7BNY2_FLAJO</name>
<gene>
    <name evidence="1" type="ORF">BKM63_15980</name>
</gene>
<protein>
    <submittedName>
        <fullName evidence="1">Uncharacterized protein</fullName>
    </submittedName>
</protein>
<dbReference type="AlphaFoldDB" id="A0A1J7BNY2"/>
<proteinExistence type="predicted"/>
<keyword evidence="2" id="KW-1185">Reference proteome</keyword>
<evidence type="ECO:0000313" key="2">
    <source>
        <dbReference type="Proteomes" id="UP000182826"/>
    </source>
</evidence>
<dbReference type="OrthoDB" id="9777694at2"/>
<comment type="caution">
    <text evidence="1">The sequence shown here is derived from an EMBL/GenBank/DDBJ whole genome shotgun (WGS) entry which is preliminary data.</text>
</comment>
<accession>A0A1J7BNY2</accession>
<organism evidence="1 2">
    <name type="scientific">Flavobacterium johnsoniae</name>
    <name type="common">Cytophaga johnsonae</name>
    <dbReference type="NCBI Taxonomy" id="986"/>
    <lineage>
        <taxon>Bacteria</taxon>
        <taxon>Pseudomonadati</taxon>
        <taxon>Bacteroidota</taxon>
        <taxon>Flavobacteriia</taxon>
        <taxon>Flavobacteriales</taxon>
        <taxon>Flavobacteriaceae</taxon>
        <taxon>Flavobacterium</taxon>
    </lineage>
</organism>
<dbReference type="EMBL" id="MLFK01000009">
    <property type="protein sequence ID" value="OIV40391.1"/>
    <property type="molecule type" value="Genomic_DNA"/>
</dbReference>